<dbReference type="Pfam" id="PF10006">
    <property type="entry name" value="DUF2249"/>
    <property type="match status" value="3"/>
</dbReference>
<comment type="caution">
    <text evidence="3">The sequence shown here is derived from an EMBL/GenBank/DDBJ whole genome shotgun (WGS) entry which is preliminary data.</text>
</comment>
<sequence length="348" mass="39363">MTTLDLRSEDEEADRDRLFDALDEADADETITVEAGRDLTVLLTRYRITRGRDLDVTTEHHVDGVVEHAVTKAAAHEGDELTEFDVRDVPPSRRHEALTGTFDRLDPGQGFELVNDHDPKPLYHELRSTRGESFEWEYTRRDPGEWRVEIRKTGETESGDGAVTASFDVREIPKQERHPTIHHRYGNIDEGETMEIVAPHEPVPLRREFEQRYGEAFDWSVIETEPGRCRVHVTKGGESGSSTDDDRAASSGDASVTVAEELDVRELPPAQRHERIFDTYGDLETGEGFVLVNDHDPKPLYHQFEAEAGDEFHWEYRAKDPGEFRVLIGRESGDGATAVDDDVPSAPF</sequence>
<proteinExistence type="predicted"/>
<feature type="domain" description="DUF2249" evidence="2">
    <location>
        <begin position="261"/>
        <end position="329"/>
    </location>
</feature>
<organism evidence="3 4">
    <name type="scientific">Halobaculum saliterrae</name>
    <dbReference type="NCBI Taxonomy" id="2073113"/>
    <lineage>
        <taxon>Archaea</taxon>
        <taxon>Methanobacteriati</taxon>
        <taxon>Methanobacteriota</taxon>
        <taxon>Stenosarchaea group</taxon>
        <taxon>Halobacteria</taxon>
        <taxon>Halobacteriales</taxon>
        <taxon>Haloferacaceae</taxon>
        <taxon>Halobaculum</taxon>
    </lineage>
</organism>
<dbReference type="AlphaFoldDB" id="A0A6B0STP3"/>
<dbReference type="Proteomes" id="UP000437065">
    <property type="component" value="Unassembled WGS sequence"/>
</dbReference>
<dbReference type="OrthoDB" id="198577at2157"/>
<dbReference type="InterPro" id="IPR018720">
    <property type="entry name" value="DUF2249"/>
</dbReference>
<protein>
    <submittedName>
        <fullName evidence="3">DUF2249 domain-containing protein</fullName>
    </submittedName>
</protein>
<evidence type="ECO:0000313" key="3">
    <source>
        <dbReference type="EMBL" id="MXR42254.1"/>
    </source>
</evidence>
<evidence type="ECO:0000256" key="1">
    <source>
        <dbReference type="SAM" id="MobiDB-lite"/>
    </source>
</evidence>
<name>A0A6B0STP3_9EURY</name>
<feature type="domain" description="DUF2249" evidence="2">
    <location>
        <begin position="167"/>
        <end position="235"/>
    </location>
</feature>
<feature type="domain" description="DUF2249" evidence="2">
    <location>
        <begin position="83"/>
        <end position="152"/>
    </location>
</feature>
<keyword evidence="4" id="KW-1185">Reference proteome</keyword>
<evidence type="ECO:0000313" key="4">
    <source>
        <dbReference type="Proteomes" id="UP000437065"/>
    </source>
</evidence>
<gene>
    <name evidence="3" type="ORF">GRX01_13010</name>
</gene>
<evidence type="ECO:0000259" key="2">
    <source>
        <dbReference type="Pfam" id="PF10006"/>
    </source>
</evidence>
<reference evidence="3 4" key="1">
    <citation type="submission" date="2019-12" db="EMBL/GenBank/DDBJ databases">
        <title>Isolation and characterization of three novel carbon monoxide-oxidizing members of Halobacteria from salione crusts and soils.</title>
        <authorList>
            <person name="Myers M.R."/>
            <person name="King G.M."/>
        </authorList>
    </citation>
    <scope>NUCLEOTIDE SEQUENCE [LARGE SCALE GENOMIC DNA]</scope>
    <source>
        <strain evidence="3 4">WSA2</strain>
    </source>
</reference>
<feature type="region of interest" description="Disordered" evidence="1">
    <location>
        <begin position="232"/>
        <end position="255"/>
    </location>
</feature>
<accession>A0A6B0STP3</accession>
<dbReference type="EMBL" id="WUUS01000008">
    <property type="protein sequence ID" value="MXR42254.1"/>
    <property type="molecule type" value="Genomic_DNA"/>
</dbReference>
<dbReference type="RefSeq" id="WP_159668182.1">
    <property type="nucleotide sequence ID" value="NZ_WUUS01000008.1"/>
</dbReference>